<evidence type="ECO:0000313" key="2">
    <source>
        <dbReference type="Proteomes" id="UP000245462"/>
    </source>
</evidence>
<dbReference type="EMBL" id="QEKY01000015">
    <property type="protein sequence ID" value="PVZ08092.1"/>
    <property type="molecule type" value="Genomic_DNA"/>
</dbReference>
<evidence type="ECO:0000313" key="1">
    <source>
        <dbReference type="EMBL" id="PVZ08092.1"/>
    </source>
</evidence>
<proteinExistence type="predicted"/>
<gene>
    <name evidence="1" type="ORF">C7382_11525</name>
</gene>
<keyword evidence="2" id="KW-1185">Reference proteome</keyword>
<sequence length="51" mass="6000">MISTLRTLSEKLAPKRNYFGAISEKFMRQIEKFLARSSCCFWRHVFVDLGS</sequence>
<dbReference type="AlphaFoldDB" id="A0A2U1F7F4"/>
<name>A0A2U1F7F4_9PORP</name>
<organism evidence="1 2">
    <name type="scientific">Porphyromonas loveana</name>
    <dbReference type="NCBI Taxonomy" id="1884669"/>
    <lineage>
        <taxon>Bacteria</taxon>
        <taxon>Pseudomonadati</taxon>
        <taxon>Bacteroidota</taxon>
        <taxon>Bacteroidia</taxon>
        <taxon>Bacteroidales</taxon>
        <taxon>Porphyromonadaceae</taxon>
        <taxon>Porphyromonas</taxon>
    </lineage>
</organism>
<accession>A0A2U1F7F4</accession>
<protein>
    <submittedName>
        <fullName evidence="1">Uncharacterized protein</fullName>
    </submittedName>
</protein>
<reference evidence="1 2" key="1">
    <citation type="submission" date="2018-04" db="EMBL/GenBank/DDBJ databases">
        <title>Genomic Encyclopedia of Type Strains, Phase IV (KMG-IV): sequencing the most valuable type-strain genomes for metagenomic binning, comparative biology and taxonomic classification.</title>
        <authorList>
            <person name="Goeker M."/>
        </authorList>
    </citation>
    <scope>NUCLEOTIDE SEQUENCE [LARGE SCALE GENOMIC DNA]</scope>
    <source>
        <strain evidence="1 2">DSM 28520</strain>
    </source>
</reference>
<dbReference type="Proteomes" id="UP000245462">
    <property type="component" value="Unassembled WGS sequence"/>
</dbReference>
<comment type="caution">
    <text evidence="1">The sequence shown here is derived from an EMBL/GenBank/DDBJ whole genome shotgun (WGS) entry which is preliminary data.</text>
</comment>